<accession>A0A6N7V2N8</accession>
<reference evidence="2 3" key="1">
    <citation type="submission" date="2019-08" db="EMBL/GenBank/DDBJ databases">
        <title>In-depth cultivation of the pig gut microbiome towards novel bacterial diversity and tailored functional studies.</title>
        <authorList>
            <person name="Wylensek D."/>
            <person name="Hitch T.C.A."/>
            <person name="Clavel T."/>
        </authorList>
    </citation>
    <scope>NUCLEOTIDE SEQUENCE [LARGE SCALE GENOMIC DNA]</scope>
    <source>
        <strain evidence="2 3">LKV-472-APC-3</strain>
    </source>
</reference>
<evidence type="ECO:0000256" key="1">
    <source>
        <dbReference type="SAM" id="Phobius"/>
    </source>
</evidence>
<feature type="transmembrane region" description="Helical" evidence="1">
    <location>
        <begin position="41"/>
        <end position="58"/>
    </location>
</feature>
<dbReference type="EMBL" id="VUMR01000013">
    <property type="protein sequence ID" value="MSS56086.1"/>
    <property type="molecule type" value="Genomic_DNA"/>
</dbReference>
<comment type="caution">
    <text evidence="2">The sequence shown here is derived from an EMBL/GenBank/DDBJ whole genome shotgun (WGS) entry which is preliminary data.</text>
</comment>
<dbReference type="GeneID" id="93158463"/>
<keyword evidence="1" id="KW-0472">Membrane</keyword>
<organism evidence="2 3">
    <name type="scientific">Holdemanella porci</name>
    <dbReference type="NCBI Taxonomy" id="2652276"/>
    <lineage>
        <taxon>Bacteria</taxon>
        <taxon>Bacillati</taxon>
        <taxon>Bacillota</taxon>
        <taxon>Erysipelotrichia</taxon>
        <taxon>Erysipelotrichales</taxon>
        <taxon>Erysipelotrichaceae</taxon>
        <taxon>Holdemanella</taxon>
    </lineage>
</organism>
<evidence type="ECO:0000313" key="2">
    <source>
        <dbReference type="EMBL" id="MSS56086.1"/>
    </source>
</evidence>
<keyword evidence="1" id="KW-1133">Transmembrane helix</keyword>
<dbReference type="AlphaFoldDB" id="A0A6N7V2N8"/>
<evidence type="ECO:0000313" key="3">
    <source>
        <dbReference type="Proteomes" id="UP000434241"/>
    </source>
</evidence>
<keyword evidence="3" id="KW-1185">Reference proteome</keyword>
<keyword evidence="1" id="KW-0812">Transmembrane</keyword>
<proteinExistence type="predicted"/>
<gene>
    <name evidence="2" type="ORF">FYJ55_04035</name>
</gene>
<feature type="transmembrane region" description="Helical" evidence="1">
    <location>
        <begin position="70"/>
        <end position="87"/>
    </location>
</feature>
<feature type="transmembrane region" description="Helical" evidence="1">
    <location>
        <begin position="93"/>
        <end position="111"/>
    </location>
</feature>
<dbReference type="Proteomes" id="UP000434241">
    <property type="component" value="Unassembled WGS sequence"/>
</dbReference>
<sequence length="118" mass="12446">MKTWKLVSGIISIVLSVFVVFQSMMAGLANALEESGQVSGSAGLVVSICMLCGGIVSIVSRKNNSKGTNIALLILFGLATLTGFILAGNYSDLYLWSAWCLINVVLAFISLRKGASKI</sequence>
<protein>
    <submittedName>
        <fullName evidence="2">Uncharacterized protein</fullName>
    </submittedName>
</protein>
<name>A0A6N7V2N8_9FIRM</name>
<dbReference type="RefSeq" id="WP_154555745.1">
    <property type="nucleotide sequence ID" value="NZ_DAWBFS010000004.1"/>
</dbReference>